<dbReference type="InterPro" id="IPR018114">
    <property type="entry name" value="TRYPSIN_HIS"/>
</dbReference>
<dbReference type="InParanoid" id="A0A7M7HB17"/>
<dbReference type="InterPro" id="IPR051333">
    <property type="entry name" value="CLIP_Serine_Protease"/>
</dbReference>
<dbReference type="EnsemblMetazoa" id="XM_008214755">
    <property type="protein sequence ID" value="XP_008212977"/>
    <property type="gene ID" value="LOC100678269"/>
</dbReference>
<accession>A0A7M7HB17</accession>
<dbReference type="EnsemblMetazoa" id="XM_016988921">
    <property type="protein sequence ID" value="XP_016844410"/>
    <property type="gene ID" value="LOC100678269"/>
</dbReference>
<dbReference type="PROSITE" id="PS00134">
    <property type="entry name" value="TRYPSIN_HIS"/>
    <property type="match status" value="1"/>
</dbReference>
<dbReference type="RefSeq" id="XP_016844410.1">
    <property type="nucleotide sequence ID" value="XM_016988921.3"/>
</dbReference>
<dbReference type="OrthoDB" id="8725585at2759"/>
<feature type="domain" description="Peptidase S1" evidence="3">
    <location>
        <begin position="29"/>
        <end position="278"/>
    </location>
</feature>
<dbReference type="PRINTS" id="PR00722">
    <property type="entry name" value="CHYMOTRYPSIN"/>
</dbReference>
<reference evidence="4" key="1">
    <citation type="submission" date="2021-01" db="UniProtKB">
        <authorList>
            <consortium name="EnsemblMetazoa"/>
        </authorList>
    </citation>
    <scope>IDENTIFICATION</scope>
</reference>
<name>A0A7M7HB17_NASVI</name>
<organism evidence="4 5">
    <name type="scientific">Nasonia vitripennis</name>
    <name type="common">Parasitic wasp</name>
    <dbReference type="NCBI Taxonomy" id="7425"/>
    <lineage>
        <taxon>Eukaryota</taxon>
        <taxon>Metazoa</taxon>
        <taxon>Ecdysozoa</taxon>
        <taxon>Arthropoda</taxon>
        <taxon>Hexapoda</taxon>
        <taxon>Insecta</taxon>
        <taxon>Pterygota</taxon>
        <taxon>Neoptera</taxon>
        <taxon>Endopterygota</taxon>
        <taxon>Hymenoptera</taxon>
        <taxon>Apocrita</taxon>
        <taxon>Proctotrupomorpha</taxon>
        <taxon>Chalcidoidea</taxon>
        <taxon>Pteromalidae</taxon>
        <taxon>Pteromalinae</taxon>
        <taxon>Nasonia</taxon>
    </lineage>
</organism>
<dbReference type="CDD" id="cd00190">
    <property type="entry name" value="Tryp_SPc"/>
    <property type="match status" value="1"/>
</dbReference>
<evidence type="ECO:0000313" key="4">
    <source>
        <dbReference type="EnsemblMetazoa" id="XP_008212977"/>
    </source>
</evidence>
<dbReference type="Proteomes" id="UP000002358">
    <property type="component" value="Chromosome 1"/>
</dbReference>
<dbReference type="InterPro" id="IPR001254">
    <property type="entry name" value="Trypsin_dom"/>
</dbReference>
<dbReference type="SMR" id="A0A7M7HB17"/>
<evidence type="ECO:0000259" key="3">
    <source>
        <dbReference type="PROSITE" id="PS50240"/>
    </source>
</evidence>
<dbReference type="GeneID" id="100678269"/>
<evidence type="ECO:0000256" key="2">
    <source>
        <dbReference type="SAM" id="SignalP"/>
    </source>
</evidence>
<protein>
    <recommendedName>
        <fullName evidence="3">Peptidase S1 domain-containing protein</fullName>
    </recommendedName>
</protein>
<dbReference type="PROSITE" id="PS50240">
    <property type="entry name" value="TRYPSIN_DOM"/>
    <property type="match status" value="1"/>
</dbReference>
<dbReference type="FunFam" id="2.40.10.10:FF:000068">
    <property type="entry name" value="transmembrane protease serine 2"/>
    <property type="match status" value="1"/>
</dbReference>
<keyword evidence="1" id="KW-1015">Disulfide bond</keyword>
<dbReference type="KEGG" id="nvi:100678269"/>
<dbReference type="SMART" id="SM00020">
    <property type="entry name" value="Tryp_SPc"/>
    <property type="match status" value="1"/>
</dbReference>
<dbReference type="InterPro" id="IPR043504">
    <property type="entry name" value="Peptidase_S1_PA_chymotrypsin"/>
</dbReference>
<keyword evidence="5" id="KW-1185">Reference proteome</keyword>
<dbReference type="PANTHER" id="PTHR24260">
    <property type="match status" value="1"/>
</dbReference>
<dbReference type="RefSeq" id="XP_008212977.1">
    <property type="nucleotide sequence ID" value="XM_008214755.4"/>
</dbReference>
<dbReference type="InterPro" id="IPR001314">
    <property type="entry name" value="Peptidase_S1A"/>
</dbReference>
<dbReference type="Gene3D" id="2.40.10.10">
    <property type="entry name" value="Trypsin-like serine proteases"/>
    <property type="match status" value="1"/>
</dbReference>
<sequence length="293" mass="32118">MFDKRFIFIFSSLFFLANKAFATLEPEFLSGGELVTTNPYLVSIKLSASPVCSGAIIDDQFILTAAHCFINRNGRFINSPFKIVAACVDLNDTKDGIEIDVEKIYALKAFAANSYVNDIAVLKLKSGLSLGSDFPLTKVDLPTSDESYVDQTAVIGGFGWNDIKVVVHPLTNRKYSFGGGPSDNKLRFAKARLLPKSECEQITRPYKLVDSQFCAKIIERNATLPGRTCLGDSGGPLVMLNTVIGILSTGPGGCDEHNEASKYTKVFSFSKFIENAKNDIINDEIRVQTCPNR</sequence>
<evidence type="ECO:0000313" key="5">
    <source>
        <dbReference type="Proteomes" id="UP000002358"/>
    </source>
</evidence>
<keyword evidence="2" id="KW-0732">Signal</keyword>
<dbReference type="InterPro" id="IPR009003">
    <property type="entry name" value="Peptidase_S1_PA"/>
</dbReference>
<feature type="signal peptide" evidence="2">
    <location>
        <begin position="1"/>
        <end position="22"/>
    </location>
</feature>
<dbReference type="PANTHER" id="PTHR24260:SF136">
    <property type="entry name" value="GH08193P-RELATED"/>
    <property type="match status" value="1"/>
</dbReference>
<dbReference type="FunCoup" id="A0A7M7HB17">
    <property type="interactions" value="15"/>
</dbReference>
<proteinExistence type="predicted"/>
<dbReference type="Pfam" id="PF00089">
    <property type="entry name" value="Trypsin"/>
    <property type="match status" value="1"/>
</dbReference>
<dbReference type="GO" id="GO:0004252">
    <property type="term" value="F:serine-type endopeptidase activity"/>
    <property type="evidence" value="ECO:0007669"/>
    <property type="project" value="InterPro"/>
</dbReference>
<evidence type="ECO:0000256" key="1">
    <source>
        <dbReference type="ARBA" id="ARBA00023157"/>
    </source>
</evidence>
<dbReference type="SUPFAM" id="SSF50494">
    <property type="entry name" value="Trypsin-like serine proteases"/>
    <property type="match status" value="1"/>
</dbReference>
<feature type="chain" id="PRO_5033596862" description="Peptidase S1 domain-containing protein" evidence="2">
    <location>
        <begin position="23"/>
        <end position="293"/>
    </location>
</feature>
<dbReference type="AlphaFoldDB" id="A0A7M7HB17"/>
<dbReference type="GO" id="GO:0006508">
    <property type="term" value="P:proteolysis"/>
    <property type="evidence" value="ECO:0007669"/>
    <property type="project" value="InterPro"/>
</dbReference>